<dbReference type="AlphaFoldDB" id="A0A1M5W0G8"/>
<keyword evidence="3" id="KW-1185">Reference proteome</keyword>
<feature type="transmembrane region" description="Helical" evidence="1">
    <location>
        <begin position="7"/>
        <end position="24"/>
    </location>
</feature>
<keyword evidence="1" id="KW-0472">Membrane</keyword>
<dbReference type="RefSeq" id="WP_073338849.1">
    <property type="nucleotide sequence ID" value="NZ_FQXM01000014.1"/>
</dbReference>
<keyword evidence="1" id="KW-0812">Transmembrane</keyword>
<gene>
    <name evidence="2" type="ORF">SAMN02745207_02597</name>
</gene>
<dbReference type="STRING" id="1121316.SAMN02745207_02597"/>
<evidence type="ECO:0000313" key="2">
    <source>
        <dbReference type="EMBL" id="SHH80961.1"/>
    </source>
</evidence>
<protein>
    <submittedName>
        <fullName evidence="2">Uncharacterized protein</fullName>
    </submittedName>
</protein>
<keyword evidence="1" id="KW-1133">Transmembrane helix</keyword>
<name>A0A1M5W0G8_9CLOT</name>
<reference evidence="2 3" key="1">
    <citation type="submission" date="2016-11" db="EMBL/GenBank/DDBJ databases">
        <authorList>
            <person name="Jaros S."/>
            <person name="Januszkiewicz K."/>
            <person name="Wedrychowicz H."/>
        </authorList>
    </citation>
    <scope>NUCLEOTIDE SEQUENCE [LARGE SCALE GENOMIC DNA]</scope>
    <source>
        <strain evidence="2 3">DSM 8605</strain>
    </source>
</reference>
<dbReference type="EMBL" id="FQXM01000014">
    <property type="protein sequence ID" value="SHH80961.1"/>
    <property type="molecule type" value="Genomic_DNA"/>
</dbReference>
<proteinExistence type="predicted"/>
<dbReference type="OrthoDB" id="3034810at2"/>
<feature type="transmembrane region" description="Helical" evidence="1">
    <location>
        <begin position="30"/>
        <end position="48"/>
    </location>
</feature>
<organism evidence="2 3">
    <name type="scientific">Clostridium grantii DSM 8605</name>
    <dbReference type="NCBI Taxonomy" id="1121316"/>
    <lineage>
        <taxon>Bacteria</taxon>
        <taxon>Bacillati</taxon>
        <taxon>Bacillota</taxon>
        <taxon>Clostridia</taxon>
        <taxon>Eubacteriales</taxon>
        <taxon>Clostridiaceae</taxon>
        <taxon>Clostridium</taxon>
    </lineage>
</organism>
<feature type="transmembrane region" description="Helical" evidence="1">
    <location>
        <begin position="60"/>
        <end position="85"/>
    </location>
</feature>
<evidence type="ECO:0000256" key="1">
    <source>
        <dbReference type="SAM" id="Phobius"/>
    </source>
</evidence>
<sequence length="326" mass="38483">MKYISFVLCLILLILDILISMFLILHPRYWWQFLIAHAVITVLISFLMKKIQEVQKGIPVYLIFFLPGLGGVIVFILYFSLSYFIRDSIVLSDYELLIEFENNNSFKEKINYNKEIRTMSFLDVIEVLDSEEKKQFIIESEIFEDKGKIKLFQKGLSDSDIEIQHYSATLLNDKENDYTNLIDYLKEEYNILKDYVSLENLSKAYKNYIDSGLISGELLYIINNDYIETLNKMIKIKQKDLMILDELVKAYIKNDDFLNAEKTNKILLKEYPNNCEGVLNKLNISFEKDLIFEFNKVINGLTEMEIKSCKRVEELVSFWIRKKESI</sequence>
<dbReference type="Proteomes" id="UP000184447">
    <property type="component" value="Unassembled WGS sequence"/>
</dbReference>
<evidence type="ECO:0000313" key="3">
    <source>
        <dbReference type="Proteomes" id="UP000184447"/>
    </source>
</evidence>
<accession>A0A1M5W0G8</accession>